<sequence length="338" mass="36371">MLERFKSLRLVRIMGFNRVVLIGVIILLCLIFQVLSGVLNHGNVFLTYARFTSAINYGYFIGFLALGVTFVIATGGIDFSVGPVMFAAALISGYCFNNYGFPMWISLIMCPLIGMVFGTVGGFFVSYLHLPSFITSLALMQIAKGIGSIFTKTQNVSWPGSTDPGGWYRKLSNLEVTVGGSKLNIPTGLIILIIVAIICSIVLNKTKAGRYMICLGANREAVRLSGVDTRRWEMLAYVICGTLAGLAAIFYVGCYTTVQPVKGDTFNNEAIAACVMGGTSMAGGLASILGTVIGSFIIAIMQEGILSMGFNIAFQYSLTALILLGAVIADVMSRRRRN</sequence>
<evidence type="ECO:0000313" key="1">
    <source>
        <dbReference type="EMBL" id="QUC68638.1"/>
    </source>
</evidence>
<evidence type="ECO:0000313" key="2">
    <source>
        <dbReference type="Proteomes" id="UP000682782"/>
    </source>
</evidence>
<reference evidence="1" key="1">
    <citation type="submission" date="2021-01" db="EMBL/GenBank/DDBJ databases">
        <title>Complete genome sequence of Clostridiales bacterium R-7.</title>
        <authorList>
            <person name="Mahoney-Kurpe S.C."/>
            <person name="Palevich N."/>
            <person name="Koike S."/>
            <person name="Moon C.D."/>
            <person name="Attwood G.T."/>
        </authorList>
    </citation>
    <scope>NUCLEOTIDE SEQUENCE</scope>
    <source>
        <strain evidence="1">R-7</strain>
    </source>
</reference>
<dbReference type="Proteomes" id="UP000682782">
    <property type="component" value="Chromosome"/>
</dbReference>
<dbReference type="EMBL" id="CP068393">
    <property type="protein sequence ID" value="QUC68638.1"/>
    <property type="molecule type" value="Genomic_DNA"/>
</dbReference>
<keyword evidence="2" id="KW-1185">Reference proteome</keyword>
<proteinExistence type="predicted"/>
<protein>
    <submittedName>
        <fullName evidence="1">ABC transporter permease</fullName>
    </submittedName>
</protein>
<accession>A0AC61N0R1</accession>
<gene>
    <name evidence="1" type="ORF">JYE49_08570</name>
</gene>
<name>A0AC61N0R1_9FIRM</name>
<organism evidence="1 2">
    <name type="scientific">Aristaeella hokkaidonensis</name>
    <dbReference type="NCBI Taxonomy" id="3046382"/>
    <lineage>
        <taxon>Bacteria</taxon>
        <taxon>Bacillati</taxon>
        <taxon>Bacillota</taxon>
        <taxon>Clostridia</taxon>
        <taxon>Eubacteriales</taxon>
        <taxon>Aristaeellaceae</taxon>
        <taxon>Aristaeella</taxon>
    </lineage>
</organism>